<evidence type="ECO:0000313" key="5">
    <source>
        <dbReference type="Proteomes" id="UP001597196"/>
    </source>
</evidence>
<sequence length="202" mass="22789">MGVERNDTRYRKSREKLVNALFELLEKGADVNTLSVAELVAQAHVTRTTFYLHYEDRADFYDSVLHMMVDDLYRAAITEGYSVNGNSFPVLDLTAAFGFVAAHAKEYHYLLKDGQRLFDRKLLSNLYAAVERYCEVTGVPPRISEVPIDLIIEYEVMAIVGTAAHWLEEGMVYSPRYVAKTLAMLCQGGAQTATLADFFVAR</sequence>
<reference evidence="5" key="1">
    <citation type="journal article" date="2019" name="Int. J. Syst. Evol. Microbiol.">
        <title>The Global Catalogue of Microorganisms (GCM) 10K type strain sequencing project: providing services to taxonomists for standard genome sequencing and annotation.</title>
        <authorList>
            <consortium name="The Broad Institute Genomics Platform"/>
            <consortium name="The Broad Institute Genome Sequencing Center for Infectious Disease"/>
            <person name="Wu L."/>
            <person name="Ma J."/>
        </authorList>
    </citation>
    <scope>NUCLEOTIDE SEQUENCE [LARGE SCALE GENOMIC DNA]</scope>
    <source>
        <strain evidence="5">CCM 8980</strain>
    </source>
</reference>
<keyword evidence="5" id="KW-1185">Reference proteome</keyword>
<accession>A0ABW4CH82</accession>
<dbReference type="Pfam" id="PF14278">
    <property type="entry name" value="TetR_C_8"/>
    <property type="match status" value="1"/>
</dbReference>
<feature type="DNA-binding region" description="H-T-H motif" evidence="2">
    <location>
        <begin position="35"/>
        <end position="54"/>
    </location>
</feature>
<dbReference type="EMBL" id="JBHTOC010000008">
    <property type="protein sequence ID" value="MFD1429912.1"/>
    <property type="molecule type" value="Genomic_DNA"/>
</dbReference>
<evidence type="ECO:0000256" key="2">
    <source>
        <dbReference type="PROSITE-ProRule" id="PRU00335"/>
    </source>
</evidence>
<dbReference type="InterPro" id="IPR050624">
    <property type="entry name" value="HTH-type_Tx_Regulator"/>
</dbReference>
<evidence type="ECO:0000256" key="1">
    <source>
        <dbReference type="ARBA" id="ARBA00023125"/>
    </source>
</evidence>
<evidence type="ECO:0000259" key="3">
    <source>
        <dbReference type="PROSITE" id="PS50977"/>
    </source>
</evidence>
<comment type="caution">
    <text evidence="4">The sequence shown here is derived from an EMBL/GenBank/DDBJ whole genome shotgun (WGS) entry which is preliminary data.</text>
</comment>
<dbReference type="InterPro" id="IPR039532">
    <property type="entry name" value="TetR_C_Firmicutes"/>
</dbReference>
<dbReference type="PANTHER" id="PTHR43479:SF7">
    <property type="entry name" value="TETR-FAMILY TRANSCRIPTIONAL REGULATOR"/>
    <property type="match status" value="1"/>
</dbReference>
<organism evidence="4 5">
    <name type="scientific">Lacticaseibacillus mingshuiensis</name>
    <dbReference type="NCBI Taxonomy" id="2799574"/>
    <lineage>
        <taxon>Bacteria</taxon>
        <taxon>Bacillati</taxon>
        <taxon>Bacillota</taxon>
        <taxon>Bacilli</taxon>
        <taxon>Lactobacillales</taxon>
        <taxon>Lactobacillaceae</taxon>
        <taxon>Lacticaseibacillus</taxon>
    </lineage>
</organism>
<protein>
    <submittedName>
        <fullName evidence="4">TetR/AcrR family transcriptional regulator</fullName>
    </submittedName>
</protein>
<keyword evidence="1 2" id="KW-0238">DNA-binding</keyword>
<dbReference type="Gene3D" id="1.10.357.10">
    <property type="entry name" value="Tetracycline Repressor, domain 2"/>
    <property type="match status" value="1"/>
</dbReference>
<evidence type="ECO:0000313" key="4">
    <source>
        <dbReference type="EMBL" id="MFD1429912.1"/>
    </source>
</evidence>
<dbReference type="InterPro" id="IPR009057">
    <property type="entry name" value="Homeodomain-like_sf"/>
</dbReference>
<dbReference type="PANTHER" id="PTHR43479">
    <property type="entry name" value="ACREF/ENVCD OPERON REPRESSOR-RELATED"/>
    <property type="match status" value="1"/>
</dbReference>
<gene>
    <name evidence="4" type="ORF">ACFQ4P_06590</name>
</gene>
<dbReference type="InterPro" id="IPR001647">
    <property type="entry name" value="HTH_TetR"/>
</dbReference>
<dbReference type="RefSeq" id="WP_203628131.1">
    <property type="nucleotide sequence ID" value="NZ_BOLQ01000019.1"/>
</dbReference>
<feature type="domain" description="HTH tetR-type" evidence="3">
    <location>
        <begin position="11"/>
        <end position="72"/>
    </location>
</feature>
<proteinExistence type="predicted"/>
<dbReference type="SUPFAM" id="SSF46689">
    <property type="entry name" value="Homeodomain-like"/>
    <property type="match status" value="1"/>
</dbReference>
<dbReference type="PROSITE" id="PS50977">
    <property type="entry name" value="HTH_TETR_2"/>
    <property type="match status" value="1"/>
</dbReference>
<dbReference type="Proteomes" id="UP001597196">
    <property type="component" value="Unassembled WGS sequence"/>
</dbReference>
<name>A0ABW4CH82_9LACO</name>